<sequence length="346" mass="38326">MDNQQWQVAKKVAATYIGTVVGAGFATGREIVEFFTVNGLYGTIGICVSGFFFIWLGTKMMLLSSQIGAFSAQEFNKYLFGDVFGNVVNTLLLLVLFGVTSVMLSGAGAVFEEQLRLPRQLGILITVIACLIISSRGLQGVFEVNTLVVPIMMIFIIGLAITTFFHSTPSINNTIPAESWNMKWITSPITYVALNLSLAQSVLVPLASEVKDRKAIFWGGILGGAGLSLILLCSHLAILSVDQFYQYNIPMAEVIRRFNATFHFFFVLIIFGEVFTTLVGNVFGMTKQMQSITGWKNHNIIFFILLISYCFSYIGYSDLLHILYPIIGWVSIVILPIIAFKQLQKT</sequence>
<evidence type="ECO:0000313" key="3">
    <source>
        <dbReference type="Proteomes" id="UP000194143"/>
    </source>
</evidence>
<feature type="transmembrane region" description="Helical" evidence="1">
    <location>
        <begin position="12"/>
        <end position="28"/>
    </location>
</feature>
<dbReference type="RefSeq" id="WP_000370211.1">
    <property type="nucleotide sequence ID" value="NZ_CP015350.1"/>
</dbReference>
<dbReference type="GO" id="GO:0016020">
    <property type="term" value="C:membrane"/>
    <property type="evidence" value="ECO:0007669"/>
    <property type="project" value="InterPro"/>
</dbReference>
<dbReference type="InterPro" id="IPR038728">
    <property type="entry name" value="YkvI-like"/>
</dbReference>
<accession>A0A1B1L4F1</accession>
<protein>
    <submittedName>
        <fullName evidence="2">Uncharacterized protein</fullName>
    </submittedName>
</protein>
<feature type="transmembrane region" description="Helical" evidence="1">
    <location>
        <begin position="322"/>
        <end position="340"/>
    </location>
</feature>
<dbReference type="Pfam" id="PF03845">
    <property type="entry name" value="Spore_permease"/>
    <property type="match status" value="1"/>
</dbReference>
<dbReference type="GO" id="GO:0009847">
    <property type="term" value="P:spore germination"/>
    <property type="evidence" value="ECO:0007669"/>
    <property type="project" value="InterPro"/>
</dbReference>
<feature type="transmembrane region" description="Helical" evidence="1">
    <location>
        <begin position="297"/>
        <end position="316"/>
    </location>
</feature>
<feature type="transmembrane region" description="Helical" evidence="1">
    <location>
        <begin position="83"/>
        <end position="111"/>
    </location>
</feature>
<dbReference type="PANTHER" id="PTHR37814">
    <property type="entry name" value="CONSERVED MEMBRANE PROTEIN"/>
    <property type="match status" value="1"/>
</dbReference>
<dbReference type="AlphaFoldDB" id="A0A1B1L4F1"/>
<keyword evidence="1" id="KW-1133">Transmembrane helix</keyword>
<keyword evidence="1" id="KW-0812">Transmembrane</keyword>
<feature type="transmembrane region" description="Helical" evidence="1">
    <location>
        <begin position="117"/>
        <end position="135"/>
    </location>
</feature>
<organism evidence="2 3">
    <name type="scientific">Bacillus thuringiensis</name>
    <dbReference type="NCBI Taxonomy" id="1428"/>
    <lineage>
        <taxon>Bacteria</taxon>
        <taxon>Bacillati</taxon>
        <taxon>Bacillota</taxon>
        <taxon>Bacilli</taxon>
        <taxon>Bacillales</taxon>
        <taxon>Bacillaceae</taxon>
        <taxon>Bacillus</taxon>
        <taxon>Bacillus cereus group</taxon>
    </lineage>
</organism>
<dbReference type="EMBL" id="CP021061">
    <property type="protein sequence ID" value="ARP57381.1"/>
    <property type="molecule type" value="Genomic_DNA"/>
</dbReference>
<feature type="transmembrane region" description="Helical" evidence="1">
    <location>
        <begin position="216"/>
        <end position="241"/>
    </location>
</feature>
<feature type="transmembrane region" description="Helical" evidence="1">
    <location>
        <begin position="147"/>
        <end position="165"/>
    </location>
</feature>
<feature type="transmembrane region" description="Helical" evidence="1">
    <location>
        <begin position="40"/>
        <end position="62"/>
    </location>
</feature>
<gene>
    <name evidence="2" type="ORF">CAB88_09875</name>
</gene>
<feature type="transmembrane region" description="Helical" evidence="1">
    <location>
        <begin position="185"/>
        <end position="204"/>
    </location>
</feature>
<evidence type="ECO:0000313" key="2">
    <source>
        <dbReference type="EMBL" id="ARP57381.1"/>
    </source>
</evidence>
<feature type="transmembrane region" description="Helical" evidence="1">
    <location>
        <begin position="261"/>
        <end position="285"/>
    </location>
</feature>
<name>A0A1B1L4F1_BACTU</name>
<evidence type="ECO:0000256" key="1">
    <source>
        <dbReference type="SAM" id="Phobius"/>
    </source>
</evidence>
<dbReference type="GeneID" id="67466427"/>
<dbReference type="Proteomes" id="UP000194143">
    <property type="component" value="Chromosome"/>
</dbReference>
<reference evidence="2 3" key="1">
    <citation type="submission" date="2017-04" db="EMBL/GenBank/DDBJ databases">
        <title>Complete Genome Sequence of Bacillus thuringiensis type Strain ATCC 10792.</title>
        <authorList>
            <person name="Oh D.-H."/>
            <person name="Park B.-J."/>
            <person name="Shuai W."/>
            <person name="Chelliah R."/>
        </authorList>
    </citation>
    <scope>NUCLEOTIDE SEQUENCE [LARGE SCALE GENOMIC DNA]</scope>
    <source>
        <strain evidence="2 3">ATCC 10792</strain>
    </source>
</reference>
<proteinExistence type="predicted"/>
<keyword evidence="3" id="KW-1185">Reference proteome</keyword>
<dbReference type="PANTHER" id="PTHR37814:SF1">
    <property type="entry name" value="MEMBRANE PROTEIN"/>
    <property type="match status" value="1"/>
</dbReference>
<keyword evidence="1" id="KW-0472">Membrane</keyword>
<dbReference type="InterPro" id="IPR004761">
    <property type="entry name" value="Spore_GerAB"/>
</dbReference>